<feature type="binding site" evidence="7">
    <location>
        <position position="83"/>
    </location>
    <ligand>
        <name>Mg(2+)</name>
        <dbReference type="ChEBI" id="CHEBI:18420"/>
        <label>1</label>
        <note>catalytic</note>
    </ligand>
</feature>
<dbReference type="Gene3D" id="3.40.190.80">
    <property type="match status" value="1"/>
</dbReference>
<evidence type="ECO:0000313" key="10">
    <source>
        <dbReference type="Proteomes" id="UP000824123"/>
    </source>
</evidence>
<dbReference type="GO" id="GO:0046872">
    <property type="term" value="F:metal ion binding"/>
    <property type="evidence" value="ECO:0007669"/>
    <property type="project" value="UniProtKB-KW"/>
</dbReference>
<organism evidence="9 10">
    <name type="scientific">Candidatus Fimadaptatus faecigallinarum</name>
    <dbReference type="NCBI Taxonomy" id="2840814"/>
    <lineage>
        <taxon>Bacteria</taxon>
        <taxon>Bacillati</taxon>
        <taxon>Bacillota</taxon>
        <taxon>Clostridia</taxon>
        <taxon>Eubacteriales</taxon>
        <taxon>Candidatus Fimadaptatus</taxon>
    </lineage>
</organism>
<dbReference type="EMBL" id="DVNK01000005">
    <property type="protein sequence ID" value="HIU45703.1"/>
    <property type="molecule type" value="Genomic_DNA"/>
</dbReference>
<dbReference type="GO" id="GO:0006020">
    <property type="term" value="P:inositol metabolic process"/>
    <property type="evidence" value="ECO:0007669"/>
    <property type="project" value="TreeGrafter"/>
</dbReference>
<dbReference type="PRINTS" id="PR00377">
    <property type="entry name" value="IMPHPHTASES"/>
</dbReference>
<keyword evidence="4 7" id="KW-0479">Metal-binding</keyword>
<comment type="similarity">
    <text evidence="3 8">Belongs to the inositol monophosphatase superfamily.</text>
</comment>
<dbReference type="Gene3D" id="3.30.540.10">
    <property type="entry name" value="Fructose-1,6-Bisphosphatase, subunit A, domain 1"/>
    <property type="match status" value="1"/>
</dbReference>
<reference evidence="9" key="2">
    <citation type="journal article" date="2021" name="PeerJ">
        <title>Extensive microbial diversity within the chicken gut microbiome revealed by metagenomics and culture.</title>
        <authorList>
            <person name="Gilroy R."/>
            <person name="Ravi A."/>
            <person name="Getino M."/>
            <person name="Pursley I."/>
            <person name="Horton D.L."/>
            <person name="Alikhan N.F."/>
            <person name="Baker D."/>
            <person name="Gharbi K."/>
            <person name="Hall N."/>
            <person name="Watson M."/>
            <person name="Adriaenssens E.M."/>
            <person name="Foster-Nyarko E."/>
            <person name="Jarju S."/>
            <person name="Secka A."/>
            <person name="Antonio M."/>
            <person name="Oren A."/>
            <person name="Chaudhuri R.R."/>
            <person name="La Ragione R."/>
            <person name="Hildebrand F."/>
            <person name="Pallen M.J."/>
        </authorList>
    </citation>
    <scope>NUCLEOTIDE SEQUENCE</scope>
    <source>
        <strain evidence="9">ChiSxjej2B14-8506</strain>
    </source>
</reference>
<evidence type="ECO:0000256" key="5">
    <source>
        <dbReference type="ARBA" id="ARBA00022801"/>
    </source>
</evidence>
<dbReference type="GO" id="GO:0007165">
    <property type="term" value="P:signal transduction"/>
    <property type="evidence" value="ECO:0007669"/>
    <property type="project" value="TreeGrafter"/>
</dbReference>
<gene>
    <name evidence="9" type="ORF">IAC59_00415</name>
</gene>
<dbReference type="PANTHER" id="PTHR20854">
    <property type="entry name" value="INOSITOL MONOPHOSPHATASE"/>
    <property type="match status" value="1"/>
</dbReference>
<sequence length="261" mass="28473">MDRLLADIEATAREAAQIMLKAGNSPAHAKEGHYNYVTDADVQVQKLLIERLHALVPDAEFLAEEQDNQRLSAAPTFIIDPIDGTLNFMRSRQCSAISIALLRERRPVLGLIYDPYRDELFTATLGGGARLNGHEIRVSDVPLERAMVGIGTSPYNPALARRTLDIACEFLLSAGDLRRIGSAALDLCYIACGRADVYYELQLSPWDFAAGALIVSEAGGRFALPRNGRADELDFGVPGCVLATNARCYQAALDVLMRHGV</sequence>
<reference evidence="9" key="1">
    <citation type="submission" date="2020-10" db="EMBL/GenBank/DDBJ databases">
        <authorList>
            <person name="Gilroy R."/>
        </authorList>
    </citation>
    <scope>NUCLEOTIDE SEQUENCE</scope>
    <source>
        <strain evidence="9">ChiSxjej2B14-8506</strain>
    </source>
</reference>
<dbReference type="AlphaFoldDB" id="A0A9D1LPN1"/>
<evidence type="ECO:0000256" key="1">
    <source>
        <dbReference type="ARBA" id="ARBA00001033"/>
    </source>
</evidence>
<comment type="cofactor">
    <cofactor evidence="2 7 8">
        <name>Mg(2+)</name>
        <dbReference type="ChEBI" id="CHEBI:18420"/>
    </cofactor>
</comment>
<dbReference type="InterPro" id="IPR033942">
    <property type="entry name" value="IMPase"/>
</dbReference>
<feature type="binding site" evidence="7">
    <location>
        <position position="80"/>
    </location>
    <ligand>
        <name>Mg(2+)</name>
        <dbReference type="ChEBI" id="CHEBI:18420"/>
        <label>1</label>
        <note>catalytic</note>
    </ligand>
</feature>
<dbReference type="InterPro" id="IPR020550">
    <property type="entry name" value="Inositol_monophosphatase_CS"/>
</dbReference>
<evidence type="ECO:0000256" key="7">
    <source>
        <dbReference type="PIRSR" id="PIRSR600760-2"/>
    </source>
</evidence>
<proteinExistence type="inferred from homology"/>
<dbReference type="PROSITE" id="PS00630">
    <property type="entry name" value="IMP_2"/>
    <property type="match status" value="1"/>
</dbReference>
<feature type="binding site" evidence="7">
    <location>
        <position position="64"/>
    </location>
    <ligand>
        <name>Mg(2+)</name>
        <dbReference type="ChEBI" id="CHEBI:18420"/>
        <label>1</label>
        <note>catalytic</note>
    </ligand>
</feature>
<feature type="binding site" evidence="7">
    <location>
        <position position="207"/>
    </location>
    <ligand>
        <name>Mg(2+)</name>
        <dbReference type="ChEBI" id="CHEBI:18420"/>
        <label>1</label>
        <note>catalytic</note>
    </ligand>
</feature>
<dbReference type="EC" id="3.1.3.25" evidence="8"/>
<dbReference type="InterPro" id="IPR020583">
    <property type="entry name" value="Inositol_monoP_metal-BS"/>
</dbReference>
<evidence type="ECO:0000256" key="8">
    <source>
        <dbReference type="RuleBase" id="RU364068"/>
    </source>
</evidence>
<dbReference type="PROSITE" id="PS00629">
    <property type="entry name" value="IMP_1"/>
    <property type="match status" value="1"/>
</dbReference>
<protein>
    <recommendedName>
        <fullName evidence="8">Inositol-1-monophosphatase</fullName>
        <ecNumber evidence="8">3.1.3.25</ecNumber>
    </recommendedName>
</protein>
<evidence type="ECO:0000256" key="4">
    <source>
        <dbReference type="ARBA" id="ARBA00022723"/>
    </source>
</evidence>
<dbReference type="SUPFAM" id="SSF56655">
    <property type="entry name" value="Carbohydrate phosphatase"/>
    <property type="match status" value="1"/>
</dbReference>
<dbReference type="Proteomes" id="UP000824123">
    <property type="component" value="Unassembled WGS sequence"/>
</dbReference>
<evidence type="ECO:0000256" key="3">
    <source>
        <dbReference type="ARBA" id="ARBA00009759"/>
    </source>
</evidence>
<evidence type="ECO:0000256" key="6">
    <source>
        <dbReference type="ARBA" id="ARBA00022842"/>
    </source>
</evidence>
<dbReference type="CDD" id="cd01639">
    <property type="entry name" value="IMPase"/>
    <property type="match status" value="1"/>
</dbReference>
<dbReference type="InterPro" id="IPR000760">
    <property type="entry name" value="Inositol_monophosphatase-like"/>
</dbReference>
<keyword evidence="5 8" id="KW-0378">Hydrolase</keyword>
<comment type="catalytic activity">
    <reaction evidence="1 8">
        <text>a myo-inositol phosphate + H2O = myo-inositol + phosphate</text>
        <dbReference type="Rhea" id="RHEA:24056"/>
        <dbReference type="ChEBI" id="CHEBI:15377"/>
        <dbReference type="ChEBI" id="CHEBI:17268"/>
        <dbReference type="ChEBI" id="CHEBI:43474"/>
        <dbReference type="ChEBI" id="CHEBI:84139"/>
        <dbReference type="EC" id="3.1.3.25"/>
    </reaction>
</comment>
<dbReference type="GO" id="GO:0008934">
    <property type="term" value="F:inositol monophosphate 1-phosphatase activity"/>
    <property type="evidence" value="ECO:0007669"/>
    <property type="project" value="InterPro"/>
</dbReference>
<evidence type="ECO:0000313" key="9">
    <source>
        <dbReference type="EMBL" id="HIU45703.1"/>
    </source>
</evidence>
<evidence type="ECO:0000256" key="2">
    <source>
        <dbReference type="ARBA" id="ARBA00001946"/>
    </source>
</evidence>
<comment type="caution">
    <text evidence="9">The sequence shown here is derived from an EMBL/GenBank/DDBJ whole genome shotgun (WGS) entry which is preliminary data.</text>
</comment>
<dbReference type="PANTHER" id="PTHR20854:SF4">
    <property type="entry name" value="INOSITOL-1-MONOPHOSPHATASE-RELATED"/>
    <property type="match status" value="1"/>
</dbReference>
<dbReference type="Pfam" id="PF00459">
    <property type="entry name" value="Inositol_P"/>
    <property type="match status" value="1"/>
</dbReference>
<keyword evidence="6 7" id="KW-0460">Magnesium</keyword>
<accession>A0A9D1LPN1</accession>
<name>A0A9D1LPN1_9FIRM</name>
<feature type="binding site" evidence="7">
    <location>
        <position position="82"/>
    </location>
    <ligand>
        <name>Mg(2+)</name>
        <dbReference type="ChEBI" id="CHEBI:18420"/>
        <label>1</label>
        <note>catalytic</note>
    </ligand>
</feature>
<dbReference type="GO" id="GO:0046854">
    <property type="term" value="P:phosphatidylinositol phosphate biosynthetic process"/>
    <property type="evidence" value="ECO:0007669"/>
    <property type="project" value="InterPro"/>
</dbReference>